<keyword evidence="2" id="KW-1185">Reference proteome</keyword>
<protein>
    <submittedName>
        <fullName evidence="1">Uncharacterized protein</fullName>
    </submittedName>
</protein>
<gene>
    <name evidence="1" type="ORF">ACFQZ6_11960</name>
</gene>
<name>A0ABW2W8U1_9ACTN</name>
<comment type="caution">
    <text evidence="1">The sequence shown here is derived from an EMBL/GenBank/DDBJ whole genome shotgun (WGS) entry which is preliminary data.</text>
</comment>
<accession>A0ABW2W8U1</accession>
<dbReference type="Proteomes" id="UP001597023">
    <property type="component" value="Unassembled WGS sequence"/>
</dbReference>
<evidence type="ECO:0000313" key="1">
    <source>
        <dbReference type="EMBL" id="MFD0314932.1"/>
    </source>
</evidence>
<sequence>MGNDHRLRRLVVDEHTAYDWTLRHSHAPDGGCRETLTLYRDPRTVTRIVFGSGEGRYVAEGYWYSGSVTDGRGNLLNLHEPGVVRAFVDEADRRGLLAEPGAGTVEVDGWELFRAVVRGREALA</sequence>
<evidence type="ECO:0000313" key="2">
    <source>
        <dbReference type="Proteomes" id="UP001597023"/>
    </source>
</evidence>
<proteinExistence type="predicted"/>
<dbReference type="RefSeq" id="WP_381607491.1">
    <property type="nucleotide sequence ID" value="NZ_JBHTEB010000001.1"/>
</dbReference>
<organism evidence="1 2">
    <name type="scientific">Streptomyces flavalbus</name>
    <dbReference type="NCBI Taxonomy" id="2665155"/>
    <lineage>
        <taxon>Bacteria</taxon>
        <taxon>Bacillati</taxon>
        <taxon>Actinomycetota</taxon>
        <taxon>Actinomycetes</taxon>
        <taxon>Kitasatosporales</taxon>
        <taxon>Streptomycetaceae</taxon>
        <taxon>Streptomyces</taxon>
    </lineage>
</organism>
<reference evidence="2" key="1">
    <citation type="journal article" date="2019" name="Int. J. Syst. Evol. Microbiol.">
        <title>The Global Catalogue of Microorganisms (GCM) 10K type strain sequencing project: providing services to taxonomists for standard genome sequencing and annotation.</title>
        <authorList>
            <consortium name="The Broad Institute Genomics Platform"/>
            <consortium name="The Broad Institute Genome Sequencing Center for Infectious Disease"/>
            <person name="Wu L."/>
            <person name="Ma J."/>
        </authorList>
    </citation>
    <scope>NUCLEOTIDE SEQUENCE [LARGE SCALE GENOMIC DNA]</scope>
    <source>
        <strain evidence="2">CGMCC 4.7400</strain>
    </source>
</reference>
<dbReference type="EMBL" id="JBHTEB010000001">
    <property type="protein sequence ID" value="MFD0314932.1"/>
    <property type="molecule type" value="Genomic_DNA"/>
</dbReference>